<feature type="signal peptide" evidence="1">
    <location>
        <begin position="1"/>
        <end position="25"/>
    </location>
</feature>
<dbReference type="GO" id="GO:0005576">
    <property type="term" value="C:extracellular region"/>
    <property type="evidence" value="ECO:0007669"/>
    <property type="project" value="TreeGrafter"/>
</dbReference>
<dbReference type="InterPro" id="IPR005693">
    <property type="entry name" value="Mce"/>
</dbReference>
<dbReference type="NCBIfam" id="TIGR00996">
    <property type="entry name" value="Mtu_fam_mce"/>
    <property type="match status" value="1"/>
</dbReference>
<dbReference type="AlphaFoldDB" id="A0A5A7S934"/>
<dbReference type="EMBL" id="VLNY01000015">
    <property type="protein sequence ID" value="KAA0019438.1"/>
    <property type="molecule type" value="Genomic_DNA"/>
</dbReference>
<dbReference type="InterPro" id="IPR003399">
    <property type="entry name" value="Mce/MlaD"/>
</dbReference>
<gene>
    <name evidence="4" type="ORF">FOY51_22605</name>
</gene>
<dbReference type="PANTHER" id="PTHR33371">
    <property type="entry name" value="INTERMEMBRANE PHOSPHOLIPID TRANSPORT SYSTEM BINDING PROTEIN MLAD-RELATED"/>
    <property type="match status" value="1"/>
</dbReference>
<dbReference type="PANTHER" id="PTHR33371:SF4">
    <property type="entry name" value="INTERMEMBRANE PHOSPHOLIPID TRANSPORT SYSTEM BINDING PROTEIN MLAD"/>
    <property type="match status" value="1"/>
</dbReference>
<dbReference type="InterPro" id="IPR024516">
    <property type="entry name" value="Mce_C"/>
</dbReference>
<reference evidence="4 5" key="1">
    <citation type="submission" date="2019-07" db="EMBL/GenBank/DDBJ databases">
        <title>Rhodococcus cavernicolus sp. nov., isolated from a cave.</title>
        <authorList>
            <person name="Lee S.D."/>
        </authorList>
    </citation>
    <scope>NUCLEOTIDE SEQUENCE [LARGE SCALE GENOMIC DNA]</scope>
    <source>
        <strain evidence="4 5">C1-24</strain>
    </source>
</reference>
<dbReference type="OrthoDB" id="4516955at2"/>
<dbReference type="Pfam" id="PF02470">
    <property type="entry name" value="MlaD"/>
    <property type="match status" value="1"/>
</dbReference>
<protein>
    <submittedName>
        <fullName evidence="4">MCE family protein</fullName>
    </submittedName>
</protein>
<organism evidence="4 5">
    <name type="scientific">Antrihabitans cavernicola</name>
    <dbReference type="NCBI Taxonomy" id="2495913"/>
    <lineage>
        <taxon>Bacteria</taxon>
        <taxon>Bacillati</taxon>
        <taxon>Actinomycetota</taxon>
        <taxon>Actinomycetes</taxon>
        <taxon>Mycobacteriales</taxon>
        <taxon>Nocardiaceae</taxon>
        <taxon>Antrihabitans</taxon>
    </lineage>
</organism>
<evidence type="ECO:0000259" key="3">
    <source>
        <dbReference type="Pfam" id="PF11887"/>
    </source>
</evidence>
<keyword evidence="1" id="KW-0732">Signal</keyword>
<sequence>MRLARAGRLALIGVIATIAASCSVASNPLADKLHVTADFENIAGMYVGNDVSVLGMPIGKVDKITPKGTVVEVEMSISADTKVPADAIAASVSPSVVTDRHLELTPVYRGNGPTLADGDHIPLDRTRTPVELDRVISALDSASDALKGNGKAGGPLSGQINAFDSALSGNGDKIRNTLDALSSALKLGVDNKDAISNAIVKANELTQMIADNDQTVRQFSSGITNLTQILADQAPGLQAVMTQLNDFLGNTSAVLEQNRGQLGGAMTRLTDTTNMLRKNARNLTESVDLLPLTFQNIDNAMSPETGNIRLHILTDKAVFDGELLNLFCERIQMRVNGCRTGKLEDFGPDFGLTAALLGMSK</sequence>
<accession>A0A5A7S934</accession>
<dbReference type="InterPro" id="IPR052336">
    <property type="entry name" value="MlaD_Phospholipid_Transporter"/>
</dbReference>
<evidence type="ECO:0000313" key="5">
    <source>
        <dbReference type="Proteomes" id="UP000322244"/>
    </source>
</evidence>
<evidence type="ECO:0000256" key="1">
    <source>
        <dbReference type="SAM" id="SignalP"/>
    </source>
</evidence>
<evidence type="ECO:0000259" key="2">
    <source>
        <dbReference type="Pfam" id="PF02470"/>
    </source>
</evidence>
<comment type="caution">
    <text evidence="4">The sequence shown here is derived from an EMBL/GenBank/DDBJ whole genome shotgun (WGS) entry which is preliminary data.</text>
</comment>
<dbReference type="Pfam" id="PF11887">
    <property type="entry name" value="Mce4_CUP1"/>
    <property type="match status" value="1"/>
</dbReference>
<feature type="domain" description="Mammalian cell entry C-terminal" evidence="3">
    <location>
        <begin position="114"/>
        <end position="278"/>
    </location>
</feature>
<dbReference type="Proteomes" id="UP000322244">
    <property type="component" value="Unassembled WGS sequence"/>
</dbReference>
<keyword evidence="5" id="KW-1185">Reference proteome</keyword>
<dbReference type="RefSeq" id="WP_149432534.1">
    <property type="nucleotide sequence ID" value="NZ_VLNY01000015.1"/>
</dbReference>
<proteinExistence type="predicted"/>
<name>A0A5A7S934_9NOCA</name>
<feature type="chain" id="PRO_5038534166" evidence="1">
    <location>
        <begin position="26"/>
        <end position="361"/>
    </location>
</feature>
<dbReference type="PROSITE" id="PS51257">
    <property type="entry name" value="PROKAR_LIPOPROTEIN"/>
    <property type="match status" value="1"/>
</dbReference>
<feature type="domain" description="Mce/MlaD" evidence="2">
    <location>
        <begin position="32"/>
        <end position="106"/>
    </location>
</feature>
<evidence type="ECO:0000313" key="4">
    <source>
        <dbReference type="EMBL" id="KAA0019438.1"/>
    </source>
</evidence>